<evidence type="ECO:0000256" key="1">
    <source>
        <dbReference type="ARBA" id="ARBA00001946"/>
    </source>
</evidence>
<dbReference type="InterPro" id="IPR024932">
    <property type="entry name" value="ApbE"/>
</dbReference>
<evidence type="ECO:0000256" key="6">
    <source>
        <dbReference type="ARBA" id="ARBA00022723"/>
    </source>
</evidence>
<protein>
    <recommendedName>
        <fullName evidence="3">FAD:protein FMN transferase</fullName>
        <ecNumber evidence="2">2.7.1.180</ecNumber>
    </recommendedName>
    <alternativeName>
        <fullName evidence="9">Flavin transferase</fullName>
    </alternativeName>
</protein>
<dbReference type="GO" id="GO:0016740">
    <property type="term" value="F:transferase activity"/>
    <property type="evidence" value="ECO:0007669"/>
    <property type="project" value="UniProtKB-KW"/>
</dbReference>
<evidence type="ECO:0000256" key="4">
    <source>
        <dbReference type="ARBA" id="ARBA00022630"/>
    </source>
</evidence>
<evidence type="ECO:0000313" key="12">
    <source>
        <dbReference type="Proteomes" id="UP000179237"/>
    </source>
</evidence>
<dbReference type="Pfam" id="PF02424">
    <property type="entry name" value="ApbE"/>
    <property type="match status" value="1"/>
</dbReference>
<reference evidence="11 12" key="1">
    <citation type="journal article" date="2016" name="Nat. Commun.">
        <title>Thousands of microbial genomes shed light on interconnected biogeochemical processes in an aquifer system.</title>
        <authorList>
            <person name="Anantharaman K."/>
            <person name="Brown C.T."/>
            <person name="Hug L.A."/>
            <person name="Sharon I."/>
            <person name="Castelle C.J."/>
            <person name="Probst A.J."/>
            <person name="Thomas B.C."/>
            <person name="Singh A."/>
            <person name="Wilkins M.J."/>
            <person name="Karaoz U."/>
            <person name="Brodie E.L."/>
            <person name="Williams K.H."/>
            <person name="Hubbard S.S."/>
            <person name="Banfield J.F."/>
        </authorList>
    </citation>
    <scope>NUCLEOTIDE SEQUENCE [LARGE SCALE GENOMIC DNA]</scope>
</reference>
<evidence type="ECO:0000313" key="11">
    <source>
        <dbReference type="EMBL" id="OGD81618.1"/>
    </source>
</evidence>
<keyword evidence="5" id="KW-0808">Transferase</keyword>
<evidence type="ECO:0000256" key="7">
    <source>
        <dbReference type="ARBA" id="ARBA00022827"/>
    </source>
</evidence>
<evidence type="ECO:0000256" key="8">
    <source>
        <dbReference type="ARBA" id="ARBA00022842"/>
    </source>
</evidence>
<proteinExistence type="predicted"/>
<evidence type="ECO:0000256" key="10">
    <source>
        <dbReference type="ARBA" id="ARBA00048540"/>
    </source>
</evidence>
<dbReference type="Gene3D" id="3.10.520.10">
    <property type="entry name" value="ApbE-like domains"/>
    <property type="match status" value="1"/>
</dbReference>
<evidence type="ECO:0000256" key="9">
    <source>
        <dbReference type="ARBA" id="ARBA00031306"/>
    </source>
</evidence>
<dbReference type="Proteomes" id="UP000179237">
    <property type="component" value="Unassembled WGS sequence"/>
</dbReference>
<evidence type="ECO:0000256" key="5">
    <source>
        <dbReference type="ARBA" id="ARBA00022679"/>
    </source>
</evidence>
<evidence type="ECO:0000256" key="3">
    <source>
        <dbReference type="ARBA" id="ARBA00016337"/>
    </source>
</evidence>
<dbReference type="PANTHER" id="PTHR30040">
    <property type="entry name" value="THIAMINE BIOSYNTHESIS LIPOPROTEIN APBE"/>
    <property type="match status" value="1"/>
</dbReference>
<organism evidence="11 12">
    <name type="scientific">Candidatus Collierbacteria bacterium RIFOXYD1_FULL_40_9</name>
    <dbReference type="NCBI Taxonomy" id="1817731"/>
    <lineage>
        <taxon>Bacteria</taxon>
        <taxon>Candidatus Collieribacteriota</taxon>
    </lineage>
</organism>
<keyword evidence="8" id="KW-0460">Magnesium</keyword>
<sequence>MNISFSATGTLWQIDIYDQNLPRNTNINQDIVDFVEDFESNFSRFRNTSFVTSLAKKEGTYSLPNTAKKLLDFYELLFDLTNGLFTPTITKSLVSAGYDKNYSLTPQKKLATPDDWKNITYNQNSITTTTPTQLDFGAAGKGYLIDLVCEFLTKMGVENFCVDAGGDIRLVGNKPLVIGLENPTDTSSVIGTINIQNSSFCGSSGNRRQWGKYNHLLNPKTLTSPKNILSTWVLSDECIIADGLATSLFFVEPNTLQKYLKFEYLILYSDFSIDKSDNLSVTLFN</sequence>
<dbReference type="GO" id="GO:0046872">
    <property type="term" value="F:metal ion binding"/>
    <property type="evidence" value="ECO:0007669"/>
    <property type="project" value="UniProtKB-KW"/>
</dbReference>
<keyword evidence="7" id="KW-0274">FAD</keyword>
<dbReference type="EC" id="2.7.1.180" evidence="2"/>
<dbReference type="PANTHER" id="PTHR30040:SF2">
    <property type="entry name" value="FAD:PROTEIN FMN TRANSFERASE"/>
    <property type="match status" value="1"/>
</dbReference>
<comment type="cofactor">
    <cofactor evidence="1">
        <name>Mg(2+)</name>
        <dbReference type="ChEBI" id="CHEBI:18420"/>
    </cofactor>
</comment>
<keyword evidence="4" id="KW-0285">Flavoprotein</keyword>
<dbReference type="SUPFAM" id="SSF143631">
    <property type="entry name" value="ApbE-like"/>
    <property type="match status" value="1"/>
</dbReference>
<dbReference type="EMBL" id="MFAQ01000041">
    <property type="protein sequence ID" value="OGD81618.1"/>
    <property type="molecule type" value="Genomic_DNA"/>
</dbReference>
<comment type="catalytic activity">
    <reaction evidence="10">
        <text>L-threonyl-[protein] + FAD = FMN-L-threonyl-[protein] + AMP + H(+)</text>
        <dbReference type="Rhea" id="RHEA:36847"/>
        <dbReference type="Rhea" id="RHEA-COMP:11060"/>
        <dbReference type="Rhea" id="RHEA-COMP:11061"/>
        <dbReference type="ChEBI" id="CHEBI:15378"/>
        <dbReference type="ChEBI" id="CHEBI:30013"/>
        <dbReference type="ChEBI" id="CHEBI:57692"/>
        <dbReference type="ChEBI" id="CHEBI:74257"/>
        <dbReference type="ChEBI" id="CHEBI:456215"/>
        <dbReference type="EC" id="2.7.1.180"/>
    </reaction>
</comment>
<dbReference type="AlphaFoldDB" id="A0A1F5FPR5"/>
<gene>
    <name evidence="11" type="ORF">A2572_04550</name>
</gene>
<evidence type="ECO:0000256" key="2">
    <source>
        <dbReference type="ARBA" id="ARBA00011955"/>
    </source>
</evidence>
<dbReference type="InterPro" id="IPR003374">
    <property type="entry name" value="ApbE-like_sf"/>
</dbReference>
<keyword evidence="6" id="KW-0479">Metal-binding</keyword>
<name>A0A1F5FPR5_9BACT</name>
<accession>A0A1F5FPR5</accession>
<comment type="caution">
    <text evidence="11">The sequence shown here is derived from an EMBL/GenBank/DDBJ whole genome shotgun (WGS) entry which is preliminary data.</text>
</comment>